<dbReference type="EMBL" id="LMWN01000048">
    <property type="protein sequence ID" value="KUN00597.1"/>
    <property type="molecule type" value="Genomic_DNA"/>
</dbReference>
<organism evidence="1 2">
    <name type="scientific">Streptomyces yokosukanensis</name>
    <dbReference type="NCBI Taxonomy" id="67386"/>
    <lineage>
        <taxon>Bacteria</taxon>
        <taxon>Bacillati</taxon>
        <taxon>Actinomycetota</taxon>
        <taxon>Actinomycetes</taxon>
        <taxon>Kitasatosporales</taxon>
        <taxon>Streptomycetaceae</taxon>
        <taxon>Streptomyces</taxon>
    </lineage>
</organism>
<sequence length="68" mass="8014">MIVYDNRRDMVARVTGMRAAMVVLVRPMGRPWCSRWASVRPATEREQRQLQALARLHIQRRKGLRIPT</sequence>
<dbReference type="AlphaFoldDB" id="A0A124HEG0"/>
<evidence type="ECO:0000313" key="1">
    <source>
        <dbReference type="EMBL" id="KUN00597.1"/>
    </source>
</evidence>
<proteinExistence type="predicted"/>
<dbReference type="STRING" id="67386.AQI95_34390"/>
<reference evidence="1 2" key="1">
    <citation type="submission" date="2015-10" db="EMBL/GenBank/DDBJ databases">
        <title>Draft genome sequence of Streptomyces yokosukanensis DSM 40224, type strain for the species Streptomyces yokosukanensis.</title>
        <authorList>
            <person name="Ruckert C."/>
            <person name="Winkler A."/>
            <person name="Kalinowski J."/>
            <person name="Kampfer P."/>
            <person name="Glaeser S."/>
        </authorList>
    </citation>
    <scope>NUCLEOTIDE SEQUENCE [LARGE SCALE GENOMIC DNA]</scope>
    <source>
        <strain evidence="1 2">DSM 40224</strain>
    </source>
</reference>
<comment type="caution">
    <text evidence="1">The sequence shown here is derived from an EMBL/GenBank/DDBJ whole genome shotgun (WGS) entry which is preliminary data.</text>
</comment>
<dbReference type="Proteomes" id="UP000053127">
    <property type="component" value="Unassembled WGS sequence"/>
</dbReference>
<accession>A0A124HEG0</accession>
<keyword evidence="2" id="KW-1185">Reference proteome</keyword>
<evidence type="ECO:0000313" key="2">
    <source>
        <dbReference type="Proteomes" id="UP000053127"/>
    </source>
</evidence>
<protein>
    <submittedName>
        <fullName evidence="1">Uncharacterized protein</fullName>
    </submittedName>
</protein>
<gene>
    <name evidence="1" type="ORF">AQI95_34390</name>
</gene>
<name>A0A124HEG0_9ACTN</name>